<dbReference type="Pfam" id="PF00082">
    <property type="entry name" value="Peptidase_S8"/>
    <property type="match status" value="1"/>
</dbReference>
<dbReference type="Gene3D" id="3.30.70.80">
    <property type="entry name" value="Peptidase S8 propeptide/proteinase inhibitor I9"/>
    <property type="match status" value="1"/>
</dbReference>
<feature type="active site" description="Charge relay system" evidence="6 7">
    <location>
        <position position="235"/>
    </location>
</feature>
<evidence type="ECO:0000256" key="6">
    <source>
        <dbReference type="PIRSR" id="PIRSR615500-1"/>
    </source>
</evidence>
<dbReference type="InterPro" id="IPR015500">
    <property type="entry name" value="Peptidase_S8_subtilisin-rel"/>
</dbReference>
<comment type="similarity">
    <text evidence="1 7">Belongs to the peptidase S8 family.</text>
</comment>
<dbReference type="InterPro" id="IPR000209">
    <property type="entry name" value="Peptidase_S8/S53_dom"/>
</dbReference>
<dbReference type="GO" id="GO:0004252">
    <property type="term" value="F:serine-type endopeptidase activity"/>
    <property type="evidence" value="ECO:0007669"/>
    <property type="project" value="UniProtKB-UniRule"/>
</dbReference>
<dbReference type="FunFam" id="3.30.70.80:FF:000002">
    <property type="entry name" value="Subtilisin-like protease SBT5.3"/>
    <property type="match status" value="1"/>
</dbReference>
<dbReference type="Gene3D" id="3.40.50.200">
    <property type="entry name" value="Peptidase S8/S53 domain"/>
    <property type="match status" value="1"/>
</dbReference>
<dbReference type="PROSITE" id="PS51892">
    <property type="entry name" value="SUBTILASE"/>
    <property type="match status" value="1"/>
</dbReference>
<dbReference type="Pfam" id="PF05922">
    <property type="entry name" value="Inhibitor_I9"/>
    <property type="match status" value="1"/>
</dbReference>
<dbReference type="PRINTS" id="PR00723">
    <property type="entry name" value="SUBTILISIN"/>
</dbReference>
<dbReference type="EMBL" id="JAVIJP010000053">
    <property type="protein sequence ID" value="KAL3624481.1"/>
    <property type="molecule type" value="Genomic_DNA"/>
</dbReference>
<organism evidence="12 13">
    <name type="scientific">Castilleja foliolosa</name>
    <dbReference type="NCBI Taxonomy" id="1961234"/>
    <lineage>
        <taxon>Eukaryota</taxon>
        <taxon>Viridiplantae</taxon>
        <taxon>Streptophyta</taxon>
        <taxon>Embryophyta</taxon>
        <taxon>Tracheophyta</taxon>
        <taxon>Spermatophyta</taxon>
        <taxon>Magnoliopsida</taxon>
        <taxon>eudicotyledons</taxon>
        <taxon>Gunneridae</taxon>
        <taxon>Pentapetalae</taxon>
        <taxon>asterids</taxon>
        <taxon>lamiids</taxon>
        <taxon>Lamiales</taxon>
        <taxon>Orobanchaceae</taxon>
        <taxon>Pedicularideae</taxon>
        <taxon>Castillejinae</taxon>
        <taxon>Castilleja</taxon>
    </lineage>
</organism>
<dbReference type="InterPro" id="IPR023828">
    <property type="entry name" value="Peptidase_S8_Ser-AS"/>
</dbReference>
<dbReference type="InterPro" id="IPR010259">
    <property type="entry name" value="S8pro/Inhibitor_I9"/>
</dbReference>
<feature type="signal peptide" evidence="8">
    <location>
        <begin position="1"/>
        <end position="26"/>
    </location>
</feature>
<dbReference type="InterPro" id="IPR041469">
    <property type="entry name" value="Subtilisin-like_FN3"/>
</dbReference>
<keyword evidence="3 8" id="KW-0732">Signal</keyword>
<dbReference type="Gene3D" id="2.60.40.2310">
    <property type="match status" value="1"/>
</dbReference>
<dbReference type="Pfam" id="PF17766">
    <property type="entry name" value="fn3_6"/>
    <property type="match status" value="1"/>
</dbReference>
<evidence type="ECO:0000256" key="5">
    <source>
        <dbReference type="ARBA" id="ARBA00022825"/>
    </source>
</evidence>
<feature type="chain" id="PRO_5044840743" description="Cucumisin" evidence="8">
    <location>
        <begin position="27"/>
        <end position="787"/>
    </location>
</feature>
<keyword evidence="4 7" id="KW-0378">Hydrolase</keyword>
<feature type="domain" description="Inhibitor I9" evidence="10">
    <location>
        <begin position="33"/>
        <end position="110"/>
    </location>
</feature>
<dbReference type="InterPro" id="IPR036852">
    <property type="entry name" value="Peptidase_S8/S53_dom_sf"/>
</dbReference>
<evidence type="ECO:0000313" key="12">
    <source>
        <dbReference type="EMBL" id="KAL3624481.1"/>
    </source>
</evidence>
<proteinExistence type="inferred from homology"/>
<dbReference type="GO" id="GO:0006508">
    <property type="term" value="P:proteolysis"/>
    <property type="evidence" value="ECO:0007669"/>
    <property type="project" value="UniProtKB-KW"/>
</dbReference>
<evidence type="ECO:0000259" key="10">
    <source>
        <dbReference type="Pfam" id="PF05922"/>
    </source>
</evidence>
<evidence type="ECO:0000313" key="13">
    <source>
        <dbReference type="Proteomes" id="UP001632038"/>
    </source>
</evidence>
<dbReference type="InterPro" id="IPR037045">
    <property type="entry name" value="S8pro/Inhibitor_I9_sf"/>
</dbReference>
<dbReference type="PROSITE" id="PS00138">
    <property type="entry name" value="SUBTILASE_SER"/>
    <property type="match status" value="1"/>
</dbReference>
<evidence type="ECO:0000256" key="8">
    <source>
        <dbReference type="SAM" id="SignalP"/>
    </source>
</evidence>
<dbReference type="Proteomes" id="UP001632038">
    <property type="component" value="Unassembled WGS sequence"/>
</dbReference>
<accession>A0ABD3C555</accession>
<protein>
    <recommendedName>
        <fullName evidence="14">Cucumisin</fullName>
    </recommendedName>
</protein>
<name>A0ABD3C555_9LAMI</name>
<evidence type="ECO:0000259" key="11">
    <source>
        <dbReference type="Pfam" id="PF17766"/>
    </source>
</evidence>
<evidence type="ECO:0008006" key="14">
    <source>
        <dbReference type="Google" id="ProtNLM"/>
    </source>
</evidence>
<dbReference type="Gene3D" id="3.50.30.30">
    <property type="match status" value="1"/>
</dbReference>
<feature type="domain" description="Subtilisin-like protease fibronectin type-III" evidence="11">
    <location>
        <begin position="668"/>
        <end position="767"/>
    </location>
</feature>
<dbReference type="InterPro" id="IPR034197">
    <property type="entry name" value="Peptidases_S8_3"/>
</dbReference>
<reference evidence="13" key="1">
    <citation type="journal article" date="2024" name="IScience">
        <title>Strigolactones Initiate the Formation of Haustorium-like Structures in Castilleja.</title>
        <authorList>
            <person name="Buerger M."/>
            <person name="Peterson D."/>
            <person name="Chory J."/>
        </authorList>
    </citation>
    <scope>NUCLEOTIDE SEQUENCE [LARGE SCALE GENOMIC DNA]</scope>
</reference>
<evidence type="ECO:0000256" key="1">
    <source>
        <dbReference type="ARBA" id="ARBA00011073"/>
    </source>
</evidence>
<keyword evidence="13" id="KW-1185">Reference proteome</keyword>
<feature type="active site" description="Charge relay system" evidence="6 7">
    <location>
        <position position="559"/>
    </location>
</feature>
<dbReference type="CDD" id="cd04852">
    <property type="entry name" value="Peptidases_S8_3"/>
    <property type="match status" value="1"/>
</dbReference>
<gene>
    <name evidence="12" type="ORF">CASFOL_031149</name>
</gene>
<keyword evidence="2 7" id="KW-0645">Protease</keyword>
<dbReference type="CDD" id="cd02120">
    <property type="entry name" value="PA_subtilisin_like"/>
    <property type="match status" value="1"/>
</dbReference>
<dbReference type="AlphaFoldDB" id="A0ABD3C555"/>
<comment type="caution">
    <text evidence="12">The sequence shown here is derived from an EMBL/GenBank/DDBJ whole genome shotgun (WGS) entry which is preliminary data.</text>
</comment>
<keyword evidence="5 7" id="KW-0720">Serine protease</keyword>
<evidence type="ECO:0000256" key="4">
    <source>
        <dbReference type="ARBA" id="ARBA00022801"/>
    </source>
</evidence>
<evidence type="ECO:0000259" key="9">
    <source>
        <dbReference type="Pfam" id="PF00082"/>
    </source>
</evidence>
<sequence>MSTKGFNHGFLLAFLLLHIVFASVLAANENDFYIVFMRDHPMNERLKIETHLNVLSSLKESENDASKSHVYSYTKSFNAFAAKLSEDEATKLSSMDEVVSVFRNQYHKLHTTRSWDFIGLTPSSKRVKAESDIIVGVFDTGIMQESELCRPLIFVGRLQIRITPTSESFTDEGFGPPPRKWKGSCPKAANFSGCNNYFTINSFASRSKLIGARHYKLDNQPNPSDILSPIDTNGHGTHTSSTATGSLIPNANVFGLAQGTARGAVPSARVAMYKICWSTGCSDMDILAAFDDAIHDGVDVISLSVGGVSGLYTQDSISVGSFHATRKGVLTVASAGNSGPDAGSVSNHAPWILTVAANGIDRQFRSKVDLGNGVTLSGIGVSTIEPKQKLYPFASGVDVAKDSDNKDLARYCQQDSMDPKKVKGKIIYCEDSRGSDSVVKALGGVGTVIKTDTYLDTAFLYIIPSTVVDTANGEKLNQYINSTKTPSAVVHKSEGVKIPAPVVASFSSRGPNSGSKHILKPDITAPGIDILASYTPLKSLTGKEGDTQFSKFNFMSGTSMSCPHVAGSAAYVKSFHPDWSPAAIKSALVTTATQMNSKTDKDAEFAYGSGQVNPAKAINPGLVYDMDDTSYIQFLCHEQYKEADIGGLIGQKNVNCSQFVRENGEDALNYPTMQLALRSNKKTTTGNFWRSVTNVGPPKSVYNVTIKAPAGVKIVVKPMSLSFTKASEKKSFKVVVKAKPISKNVMILSGSLTWKSSDYTVRSPIVIYNQLAEQDMELEESDLVKSQ</sequence>
<dbReference type="PANTHER" id="PTHR10795">
    <property type="entry name" value="PROPROTEIN CONVERTASE SUBTILISIN/KEXIN"/>
    <property type="match status" value="1"/>
</dbReference>
<evidence type="ECO:0000256" key="2">
    <source>
        <dbReference type="ARBA" id="ARBA00022670"/>
    </source>
</evidence>
<evidence type="ECO:0000256" key="3">
    <source>
        <dbReference type="ARBA" id="ARBA00022729"/>
    </source>
</evidence>
<evidence type="ECO:0000256" key="7">
    <source>
        <dbReference type="PROSITE-ProRule" id="PRU01240"/>
    </source>
</evidence>
<dbReference type="InterPro" id="IPR045051">
    <property type="entry name" value="SBT"/>
</dbReference>
<feature type="domain" description="Peptidase S8/S53" evidence="9">
    <location>
        <begin position="131"/>
        <end position="610"/>
    </location>
</feature>
<dbReference type="SUPFAM" id="SSF52743">
    <property type="entry name" value="Subtilisin-like"/>
    <property type="match status" value="1"/>
</dbReference>
<feature type="active site" description="Charge relay system" evidence="6 7">
    <location>
        <position position="139"/>
    </location>
</feature>